<dbReference type="STRING" id="1314781.A0A165JA72"/>
<dbReference type="InterPro" id="IPR056337">
    <property type="entry name" value="LHD_YVC1"/>
</dbReference>
<dbReference type="EMBL" id="KV425970">
    <property type="protein sequence ID" value="KZV94556.1"/>
    <property type="molecule type" value="Genomic_DNA"/>
</dbReference>
<dbReference type="OrthoDB" id="2373987at2759"/>
<feature type="domain" description="YVC1 N-terminal linker helical" evidence="3">
    <location>
        <begin position="25"/>
        <end position="199"/>
    </location>
</feature>
<evidence type="ECO:0000259" key="4">
    <source>
        <dbReference type="Pfam" id="PF23317"/>
    </source>
</evidence>
<keyword evidence="2" id="KW-0812">Transmembrane</keyword>
<feature type="transmembrane region" description="Helical" evidence="2">
    <location>
        <begin position="279"/>
        <end position="302"/>
    </location>
</feature>
<dbReference type="InterPro" id="IPR052971">
    <property type="entry name" value="TRP_calcium_channel"/>
</dbReference>
<feature type="region of interest" description="Disordered" evidence="1">
    <location>
        <begin position="683"/>
        <end position="726"/>
    </location>
</feature>
<feature type="transmembrane region" description="Helical" evidence="2">
    <location>
        <begin position="225"/>
        <end position="244"/>
    </location>
</feature>
<name>A0A165JA72_EXIGL</name>
<keyword evidence="6" id="KW-1185">Reference proteome</keyword>
<dbReference type="Pfam" id="PF23190">
    <property type="entry name" value="LHD_TRPY1"/>
    <property type="match status" value="1"/>
</dbReference>
<evidence type="ECO:0000256" key="1">
    <source>
        <dbReference type="SAM" id="MobiDB-lite"/>
    </source>
</evidence>
<keyword evidence="2" id="KW-1133">Transmembrane helix</keyword>
<keyword evidence="2" id="KW-0472">Membrane</keyword>
<evidence type="ECO:0000313" key="5">
    <source>
        <dbReference type="EMBL" id="KZV94556.1"/>
    </source>
</evidence>
<reference evidence="5 6" key="1">
    <citation type="journal article" date="2016" name="Mol. Biol. Evol.">
        <title>Comparative Genomics of Early-Diverging Mushroom-Forming Fungi Provides Insights into the Origins of Lignocellulose Decay Capabilities.</title>
        <authorList>
            <person name="Nagy L.G."/>
            <person name="Riley R."/>
            <person name="Tritt A."/>
            <person name="Adam C."/>
            <person name="Daum C."/>
            <person name="Floudas D."/>
            <person name="Sun H."/>
            <person name="Yadav J.S."/>
            <person name="Pangilinan J."/>
            <person name="Larsson K.H."/>
            <person name="Matsuura K."/>
            <person name="Barry K."/>
            <person name="Labutti K."/>
            <person name="Kuo R."/>
            <person name="Ohm R.A."/>
            <person name="Bhattacharya S.S."/>
            <person name="Shirouzu T."/>
            <person name="Yoshinaga Y."/>
            <person name="Martin F.M."/>
            <person name="Grigoriev I.V."/>
            <person name="Hibbett D.S."/>
        </authorList>
    </citation>
    <scope>NUCLEOTIDE SEQUENCE [LARGE SCALE GENOMIC DNA]</scope>
    <source>
        <strain evidence="5 6">HHB12029</strain>
    </source>
</reference>
<dbReference type="Proteomes" id="UP000077266">
    <property type="component" value="Unassembled WGS sequence"/>
</dbReference>
<evidence type="ECO:0000256" key="2">
    <source>
        <dbReference type="SAM" id="Phobius"/>
    </source>
</evidence>
<organism evidence="5 6">
    <name type="scientific">Exidia glandulosa HHB12029</name>
    <dbReference type="NCBI Taxonomy" id="1314781"/>
    <lineage>
        <taxon>Eukaryota</taxon>
        <taxon>Fungi</taxon>
        <taxon>Dikarya</taxon>
        <taxon>Basidiomycota</taxon>
        <taxon>Agaricomycotina</taxon>
        <taxon>Agaricomycetes</taxon>
        <taxon>Auriculariales</taxon>
        <taxon>Exidiaceae</taxon>
        <taxon>Exidia</taxon>
    </lineage>
</organism>
<dbReference type="AlphaFoldDB" id="A0A165JA72"/>
<feature type="transmembrane region" description="Helical" evidence="2">
    <location>
        <begin position="322"/>
        <end position="347"/>
    </location>
</feature>
<evidence type="ECO:0000313" key="6">
    <source>
        <dbReference type="Proteomes" id="UP000077266"/>
    </source>
</evidence>
<feature type="compositionally biased region" description="Basic and acidic residues" evidence="1">
    <location>
        <begin position="838"/>
        <end position="854"/>
    </location>
</feature>
<gene>
    <name evidence="5" type="ORF">EXIGLDRAFT_766972</name>
</gene>
<dbReference type="Pfam" id="PF23317">
    <property type="entry name" value="YVC1_C"/>
    <property type="match status" value="2"/>
</dbReference>
<feature type="domain" description="Calcium channel YVC1-like C-terminal transmembrane" evidence="4">
    <location>
        <begin position="231"/>
        <end position="464"/>
    </location>
</feature>
<proteinExistence type="predicted"/>
<evidence type="ECO:0000259" key="3">
    <source>
        <dbReference type="Pfam" id="PF23190"/>
    </source>
</evidence>
<feature type="transmembrane region" description="Helical" evidence="2">
    <location>
        <begin position="354"/>
        <end position="373"/>
    </location>
</feature>
<accession>A0A165JA72</accession>
<feature type="transmembrane region" description="Helical" evidence="2">
    <location>
        <begin position="414"/>
        <end position="439"/>
    </location>
</feature>
<feature type="region of interest" description="Disordered" evidence="1">
    <location>
        <begin position="792"/>
        <end position="859"/>
    </location>
</feature>
<sequence>MDDDENTPLLESSSSIDNTPVYPDVTHFIDAPLTYDALVGPDLTYSLVKPLVDKYHAIQRGGNKAVVFCLLLNRAHFLRDSAISSTAVSRSRATLCELLAIRLLSEWETILDLAAVTTIAWPVFNGADPEVIDKADQYGDGSLQQERVGNAIEMAIIGKAKRFIKSSACQKVIDHIWSGKCVYTAESTHSIISDTYKRNPIRMYDPHKAPLLDHYRLKVPAVRSVLEYCTFLILFVLFVVVLENNELERLTVPEIIFMVYGFGFSLEKLATMQEHGLRVYVNGTWNGFDLAFVTIYITYLSLRLHGVYNHHAWAREAGLDTLALAAVLIFPRLAFVTLSNNLLVLSLRSMFVEFFNLMFIAAFIFAGFLYALWTLSRNTTRESYDAGQITWWMLDLWFGLDATGFQLSTTFHPIFGPILFVVYAALSNTLLLTVLVSILSHTFSTISADAEAEAMFRRAVSTIEGFVLPARRVLDPDPELLTSFQRERLLLVLMRQAIRVFTSTSTADALFSYLPPINIIALVMFLPLSYILSPRWFHKVNVAFIRISNLPILLFIAFYERQSTDMNSTTFYETLTTTAERVYDTLPRRIKRMTLFEGLVGGGPDIDAVFEIEEELESEEGMRQSQFLSPSQIQIQQNEADGDTATSKLQQPFFTDSSAATTSASTPAPADALQTPTAALPTAAAFPRSPSPPPSSEPTSSPGRDHLHLGQLPTPGVNDIITPPRPRRRSRLYSQMSRPDVTIGPPVPSSPLTQIYQPLVVDLEEDIPEDSALPPGPLPPARRRLSMHRRNATEPMGSLPIPRRPTALGGLSGSRPTSDVVPEDAAPSSSIPFSESPMRGEARPEEQGHTREEDAGSGDVAARLNAIEERQARIEDLLQRLVALQGR</sequence>
<evidence type="ECO:0008006" key="7">
    <source>
        <dbReference type="Google" id="ProtNLM"/>
    </source>
</evidence>
<feature type="transmembrane region" description="Helical" evidence="2">
    <location>
        <begin position="513"/>
        <end position="533"/>
    </location>
</feature>
<dbReference type="PANTHER" id="PTHR35859:SF1">
    <property type="entry name" value="NONSELECTIVE CATION CHANNEL PROTEIN"/>
    <property type="match status" value="1"/>
</dbReference>
<feature type="domain" description="Calcium channel YVC1-like C-terminal transmembrane" evidence="4">
    <location>
        <begin position="503"/>
        <end position="569"/>
    </location>
</feature>
<dbReference type="InParanoid" id="A0A165JA72"/>
<dbReference type="InterPro" id="IPR056336">
    <property type="entry name" value="YVC1_C"/>
</dbReference>
<protein>
    <recommendedName>
        <fullName evidence="7">Ion transport domain-containing protein</fullName>
    </recommendedName>
</protein>
<feature type="transmembrane region" description="Helical" evidence="2">
    <location>
        <begin position="540"/>
        <end position="559"/>
    </location>
</feature>
<dbReference type="PANTHER" id="PTHR35859">
    <property type="entry name" value="NONSELECTIVE CATION CHANNEL PROTEIN"/>
    <property type="match status" value="1"/>
</dbReference>